<feature type="compositionally biased region" description="Basic and acidic residues" evidence="1">
    <location>
        <begin position="178"/>
        <end position="191"/>
    </location>
</feature>
<sequence length="201" mass="22244">MFRTAFGIESAVYVSRWKHVTSCTLSERVLPRRRPGRVGLNYLCDSVRVVDPGAQTRAKHIKEECFWSADEVETNLIKGGKVARKKKHLNVEIEVSHKRMKSADAEHGVYVDRQIDGARGKDGGQNKGPDVPRNQKSKNQRNRAVSCDGPSSSADAEISCSSDFDSEGVSQDLSLPKEGIDSNKTNAKEVDMLTDPLFDPL</sequence>
<dbReference type="AlphaFoldDB" id="A0AAV7S731"/>
<reference evidence="2" key="1">
    <citation type="journal article" date="2022" name="bioRxiv">
        <title>Sequencing and chromosome-scale assembly of the giantPleurodeles waltlgenome.</title>
        <authorList>
            <person name="Brown T."/>
            <person name="Elewa A."/>
            <person name="Iarovenko S."/>
            <person name="Subramanian E."/>
            <person name="Araus A.J."/>
            <person name="Petzold A."/>
            <person name="Susuki M."/>
            <person name="Suzuki K.-i.T."/>
            <person name="Hayashi T."/>
            <person name="Toyoda A."/>
            <person name="Oliveira C."/>
            <person name="Osipova E."/>
            <person name="Leigh N.D."/>
            <person name="Simon A."/>
            <person name="Yun M.H."/>
        </authorList>
    </citation>
    <scope>NUCLEOTIDE SEQUENCE</scope>
    <source>
        <strain evidence="2">20211129_DDA</strain>
        <tissue evidence="2">Liver</tissue>
    </source>
</reference>
<proteinExistence type="predicted"/>
<comment type="caution">
    <text evidence="2">The sequence shown here is derived from an EMBL/GenBank/DDBJ whole genome shotgun (WGS) entry which is preliminary data.</text>
</comment>
<evidence type="ECO:0000256" key="1">
    <source>
        <dbReference type="SAM" id="MobiDB-lite"/>
    </source>
</evidence>
<accession>A0AAV7S731</accession>
<organism evidence="2 3">
    <name type="scientific">Pleurodeles waltl</name>
    <name type="common">Iberian ribbed newt</name>
    <dbReference type="NCBI Taxonomy" id="8319"/>
    <lineage>
        <taxon>Eukaryota</taxon>
        <taxon>Metazoa</taxon>
        <taxon>Chordata</taxon>
        <taxon>Craniata</taxon>
        <taxon>Vertebrata</taxon>
        <taxon>Euteleostomi</taxon>
        <taxon>Amphibia</taxon>
        <taxon>Batrachia</taxon>
        <taxon>Caudata</taxon>
        <taxon>Salamandroidea</taxon>
        <taxon>Salamandridae</taxon>
        <taxon>Pleurodelinae</taxon>
        <taxon>Pleurodeles</taxon>
    </lineage>
</organism>
<evidence type="ECO:0000313" key="2">
    <source>
        <dbReference type="EMBL" id="KAJ1159947.1"/>
    </source>
</evidence>
<evidence type="ECO:0000313" key="3">
    <source>
        <dbReference type="Proteomes" id="UP001066276"/>
    </source>
</evidence>
<protein>
    <submittedName>
        <fullName evidence="2">Uncharacterized protein</fullName>
    </submittedName>
</protein>
<feature type="compositionally biased region" description="Low complexity" evidence="1">
    <location>
        <begin position="151"/>
        <end position="163"/>
    </location>
</feature>
<dbReference type="EMBL" id="JANPWB010000008">
    <property type="protein sequence ID" value="KAJ1159947.1"/>
    <property type="molecule type" value="Genomic_DNA"/>
</dbReference>
<dbReference type="Proteomes" id="UP001066276">
    <property type="component" value="Chromosome 4_2"/>
</dbReference>
<gene>
    <name evidence="2" type="ORF">NDU88_000451</name>
</gene>
<name>A0AAV7S731_PLEWA</name>
<feature type="region of interest" description="Disordered" evidence="1">
    <location>
        <begin position="116"/>
        <end position="201"/>
    </location>
</feature>
<keyword evidence="3" id="KW-1185">Reference proteome</keyword>